<feature type="region of interest" description="Disordered" evidence="1">
    <location>
        <begin position="108"/>
        <end position="196"/>
    </location>
</feature>
<dbReference type="EMBL" id="JAVXUO010002227">
    <property type="protein sequence ID" value="KAK2975155.1"/>
    <property type="molecule type" value="Genomic_DNA"/>
</dbReference>
<dbReference type="InterPro" id="IPR011112">
    <property type="entry name" value="Rho-like_N"/>
</dbReference>
<dbReference type="Proteomes" id="UP001187471">
    <property type="component" value="Unassembled WGS sequence"/>
</dbReference>
<protein>
    <recommendedName>
        <fullName evidence="2">Rho termination factor-like N-terminal domain-containing protein</fullName>
    </recommendedName>
</protein>
<proteinExistence type="predicted"/>
<feature type="region of interest" description="Disordered" evidence="1">
    <location>
        <begin position="60"/>
        <end position="91"/>
    </location>
</feature>
<feature type="compositionally biased region" description="Polar residues" evidence="1">
    <location>
        <begin position="79"/>
        <end position="91"/>
    </location>
</feature>
<dbReference type="Gene3D" id="1.10.720.10">
    <property type="match status" value="1"/>
</dbReference>
<accession>A0AA88R4F9</accession>
<feature type="compositionally biased region" description="Basic and acidic residues" evidence="1">
    <location>
        <begin position="161"/>
        <end position="177"/>
    </location>
</feature>
<reference evidence="3" key="1">
    <citation type="submission" date="2022-12" db="EMBL/GenBank/DDBJ databases">
        <title>Draft genome assemblies for two species of Escallonia (Escalloniales).</title>
        <authorList>
            <person name="Chanderbali A."/>
            <person name="Dervinis C."/>
            <person name="Anghel I."/>
            <person name="Soltis D."/>
            <person name="Soltis P."/>
            <person name="Zapata F."/>
        </authorList>
    </citation>
    <scope>NUCLEOTIDE SEQUENCE</scope>
    <source>
        <strain evidence="3">UCBG92.1500</strain>
        <tissue evidence="3">Leaf</tissue>
    </source>
</reference>
<feature type="domain" description="Rho termination factor-like N-terminal" evidence="2">
    <location>
        <begin position="218"/>
        <end position="248"/>
    </location>
</feature>
<dbReference type="Pfam" id="PF07498">
    <property type="entry name" value="Rho_N"/>
    <property type="match status" value="1"/>
</dbReference>
<evidence type="ECO:0000256" key="1">
    <source>
        <dbReference type="SAM" id="MobiDB-lite"/>
    </source>
</evidence>
<dbReference type="GO" id="GO:0006353">
    <property type="term" value="P:DNA-templated transcription termination"/>
    <property type="evidence" value="ECO:0007669"/>
    <property type="project" value="InterPro"/>
</dbReference>
<dbReference type="PANTHER" id="PTHR34449">
    <property type="entry name" value="RHO TERMINATION FACTOR"/>
    <property type="match status" value="1"/>
</dbReference>
<evidence type="ECO:0000313" key="3">
    <source>
        <dbReference type="EMBL" id="KAK2975155.1"/>
    </source>
</evidence>
<evidence type="ECO:0000259" key="2">
    <source>
        <dbReference type="Pfam" id="PF07498"/>
    </source>
</evidence>
<name>A0AA88R4F9_9ASTE</name>
<dbReference type="PANTHER" id="PTHR34449:SF2">
    <property type="entry name" value="RHO TERMINATION FACTOR"/>
    <property type="match status" value="1"/>
</dbReference>
<gene>
    <name evidence="3" type="ORF">RJ640_017368</name>
</gene>
<keyword evidence="4" id="KW-1185">Reference proteome</keyword>
<organism evidence="3 4">
    <name type="scientific">Escallonia rubra</name>
    <dbReference type="NCBI Taxonomy" id="112253"/>
    <lineage>
        <taxon>Eukaryota</taxon>
        <taxon>Viridiplantae</taxon>
        <taxon>Streptophyta</taxon>
        <taxon>Embryophyta</taxon>
        <taxon>Tracheophyta</taxon>
        <taxon>Spermatophyta</taxon>
        <taxon>Magnoliopsida</taxon>
        <taxon>eudicotyledons</taxon>
        <taxon>Gunneridae</taxon>
        <taxon>Pentapetalae</taxon>
        <taxon>asterids</taxon>
        <taxon>campanulids</taxon>
        <taxon>Escalloniales</taxon>
        <taxon>Escalloniaceae</taxon>
        <taxon>Escallonia</taxon>
    </lineage>
</organism>
<evidence type="ECO:0000313" key="4">
    <source>
        <dbReference type="Proteomes" id="UP001187471"/>
    </source>
</evidence>
<dbReference type="AlphaFoldDB" id="A0AA88R4F9"/>
<sequence>MEAIGVYYAHSVLHLPFLSAISKPKLGKPFSLNEIAYGPPSFSFQRDNLWSTTLSIRADGNRRGRSATERSQEDDGNKTPHSSDGNLSNSSNQDEILALFKRIQASISKGEGASSKNRNPKSSDENSSAESVLEVLRQSRKQVRASNKEGGKMSPRRRGLSKGEEIKEYSPAEDQKLSRPPSVFVKRSPIPSAPSQRAVELKSEALSVTANKELGAEELEEMKLPALKELAKSRGMKGYSKLKKGELVDLLRS</sequence>
<comment type="caution">
    <text evidence="3">The sequence shown here is derived from an EMBL/GenBank/DDBJ whole genome shotgun (WGS) entry which is preliminary data.</text>
</comment>
<feature type="compositionally biased region" description="Basic and acidic residues" evidence="1">
    <location>
        <begin position="60"/>
        <end position="78"/>
    </location>
</feature>